<evidence type="ECO:0000256" key="8">
    <source>
        <dbReference type="HAMAP-Rule" id="MF_00260"/>
    </source>
</evidence>
<gene>
    <name evidence="8" type="primary">hemC</name>
    <name evidence="11" type="ORF">BCY86_00895</name>
</gene>
<comment type="pathway">
    <text evidence="2">Porphyrin-containing compound metabolism; protoporphyrin-IX biosynthesis; coproporphyrinogen-III from 5-aminolevulinate: step 2/4.</text>
</comment>
<dbReference type="InterPro" id="IPR022417">
    <property type="entry name" value="Porphobilin_deaminase_N"/>
</dbReference>
<dbReference type="PRINTS" id="PR00151">
    <property type="entry name" value="PORPHBDMNASE"/>
</dbReference>
<dbReference type="Pfam" id="PF03900">
    <property type="entry name" value="Porphobil_deamC"/>
    <property type="match status" value="1"/>
</dbReference>
<comment type="catalytic activity">
    <reaction evidence="7 8">
        <text>4 porphobilinogen + H2O = hydroxymethylbilane + 4 NH4(+)</text>
        <dbReference type="Rhea" id="RHEA:13185"/>
        <dbReference type="ChEBI" id="CHEBI:15377"/>
        <dbReference type="ChEBI" id="CHEBI:28938"/>
        <dbReference type="ChEBI" id="CHEBI:57845"/>
        <dbReference type="ChEBI" id="CHEBI:58126"/>
        <dbReference type="EC" id="2.5.1.61"/>
    </reaction>
</comment>
<comment type="cofactor">
    <cofactor evidence="8">
        <name>dipyrromethane</name>
        <dbReference type="ChEBI" id="CHEBI:60342"/>
    </cofactor>
    <text evidence="8">Binds 1 dipyrromethane group covalently.</text>
</comment>
<dbReference type="RefSeq" id="WP_075276043.1">
    <property type="nucleotide sequence ID" value="NZ_CP016908.1"/>
</dbReference>
<dbReference type="PANTHER" id="PTHR11557:SF0">
    <property type="entry name" value="PORPHOBILINOGEN DEAMINASE"/>
    <property type="match status" value="1"/>
</dbReference>
<keyword evidence="6 8" id="KW-0627">Porphyrin biosynthesis</keyword>
<dbReference type="Proteomes" id="UP000185544">
    <property type="component" value="Chromosome"/>
</dbReference>
<dbReference type="InterPro" id="IPR022418">
    <property type="entry name" value="Porphobilinogen_deaminase_C"/>
</dbReference>
<evidence type="ECO:0000259" key="10">
    <source>
        <dbReference type="Pfam" id="PF03900"/>
    </source>
</evidence>
<evidence type="ECO:0000313" key="12">
    <source>
        <dbReference type="Proteomes" id="UP000185544"/>
    </source>
</evidence>
<dbReference type="AlphaFoldDB" id="A0A1L6MVG0"/>
<keyword evidence="5 8" id="KW-0808">Transferase</keyword>
<dbReference type="Gene3D" id="3.40.190.10">
    <property type="entry name" value="Periplasmic binding protein-like II"/>
    <property type="match status" value="2"/>
</dbReference>
<accession>A0A1L6MVG0</accession>
<evidence type="ECO:0000256" key="7">
    <source>
        <dbReference type="ARBA" id="ARBA00048169"/>
    </source>
</evidence>
<reference evidence="11 12" key="1">
    <citation type="submission" date="2016-08" db="EMBL/GenBank/DDBJ databases">
        <title>Identification and validation of antigenic proteins from Pajaroellobacter abortibovis using de-novo genome sequence assembly and reverse vaccinology.</title>
        <authorList>
            <person name="Welly B.T."/>
            <person name="Miller M.R."/>
            <person name="Stott J.L."/>
            <person name="Blanchard M.T."/>
            <person name="Islas-Trejo A.D."/>
            <person name="O'Rourke S.M."/>
            <person name="Young A.E."/>
            <person name="Medrano J.F."/>
            <person name="Van Eenennaam A.L."/>
        </authorList>
    </citation>
    <scope>NUCLEOTIDE SEQUENCE [LARGE SCALE GENOMIC DNA]</scope>
    <source>
        <strain evidence="11 12">BTF92-0548A/99-0131</strain>
    </source>
</reference>
<dbReference type="GO" id="GO:0005737">
    <property type="term" value="C:cytoplasm"/>
    <property type="evidence" value="ECO:0007669"/>
    <property type="project" value="UniProtKB-UniRule"/>
</dbReference>
<dbReference type="Pfam" id="PF01379">
    <property type="entry name" value="Porphobil_deam"/>
    <property type="match status" value="1"/>
</dbReference>
<dbReference type="SUPFAM" id="SSF53850">
    <property type="entry name" value="Periplasmic binding protein-like II"/>
    <property type="match status" value="1"/>
</dbReference>
<dbReference type="OrthoDB" id="9810298at2"/>
<dbReference type="InterPro" id="IPR000860">
    <property type="entry name" value="HemC"/>
</dbReference>
<dbReference type="GO" id="GO:0004418">
    <property type="term" value="F:hydroxymethylbilane synthase activity"/>
    <property type="evidence" value="ECO:0007669"/>
    <property type="project" value="UniProtKB-UniRule"/>
</dbReference>
<dbReference type="NCBIfam" id="TIGR00212">
    <property type="entry name" value="hemC"/>
    <property type="match status" value="1"/>
</dbReference>
<evidence type="ECO:0000313" key="11">
    <source>
        <dbReference type="EMBL" id="APR99395.1"/>
    </source>
</evidence>
<dbReference type="Gene3D" id="3.30.160.40">
    <property type="entry name" value="Porphobilinogen deaminase, C-terminal domain"/>
    <property type="match status" value="1"/>
</dbReference>
<feature type="domain" description="Porphobilinogen deaminase C-terminal" evidence="10">
    <location>
        <begin position="227"/>
        <end position="301"/>
    </location>
</feature>
<evidence type="ECO:0000256" key="2">
    <source>
        <dbReference type="ARBA" id="ARBA00004735"/>
    </source>
</evidence>
<dbReference type="EMBL" id="CP016908">
    <property type="protein sequence ID" value="APR99395.1"/>
    <property type="molecule type" value="Genomic_DNA"/>
</dbReference>
<dbReference type="InterPro" id="IPR036803">
    <property type="entry name" value="Porphobilinogen_deaminase_C_sf"/>
</dbReference>
<organism evidence="11 12">
    <name type="scientific">Pajaroellobacter abortibovis</name>
    <dbReference type="NCBI Taxonomy" id="1882918"/>
    <lineage>
        <taxon>Bacteria</taxon>
        <taxon>Pseudomonadati</taxon>
        <taxon>Myxococcota</taxon>
        <taxon>Polyangia</taxon>
        <taxon>Polyangiales</taxon>
        <taxon>Polyangiaceae</taxon>
    </lineage>
</organism>
<dbReference type="KEGG" id="pabo:BCY86_00895"/>
<evidence type="ECO:0000256" key="3">
    <source>
        <dbReference type="ARBA" id="ARBA00005638"/>
    </source>
</evidence>
<evidence type="ECO:0000256" key="5">
    <source>
        <dbReference type="ARBA" id="ARBA00022679"/>
    </source>
</evidence>
<dbReference type="EC" id="2.5.1.61" evidence="8"/>
<comment type="similarity">
    <text evidence="3 8">Belongs to the HMBS family.</text>
</comment>
<proteinExistence type="inferred from homology"/>
<comment type="miscellaneous">
    <text evidence="8">The porphobilinogen subunits are added to the dipyrromethane group.</text>
</comment>
<dbReference type="UniPathway" id="UPA00251">
    <property type="reaction ID" value="UER00319"/>
</dbReference>
<evidence type="ECO:0000256" key="4">
    <source>
        <dbReference type="ARBA" id="ARBA00011245"/>
    </source>
</evidence>
<evidence type="ECO:0000256" key="6">
    <source>
        <dbReference type="ARBA" id="ARBA00023244"/>
    </source>
</evidence>
<evidence type="ECO:0000256" key="1">
    <source>
        <dbReference type="ARBA" id="ARBA00002869"/>
    </source>
</evidence>
<dbReference type="PANTHER" id="PTHR11557">
    <property type="entry name" value="PORPHOBILINOGEN DEAMINASE"/>
    <property type="match status" value="1"/>
</dbReference>
<sequence>MKSPLVYVTRRSLLALMQSRMVIHQLLPHVQGGQAAFSELQVTTTGDRIQHVPLTEWGGKALFVKELEEALLQHRADFAIHSAKDLPAQLPSGLGIASVLKRGPTQDVLVAPSFSSLDQLPRGARVGTSSLRRAFSLRALRGDLDILPMRGNLETRFRKVVSGQYEAMVLAQAGVLRLGWGARITQVFTPEQMLPAVGQGVLAVECREEDQEVKALFSLIHDEETAICLFAERAVMHALGGGCKEPLAAYAHPFIEGGIQRLSLRAWVAHVDGSHYRSGEEQMLWPCDEKVAWEVGLCLGRRLSMNS</sequence>
<dbReference type="SUPFAM" id="SSF54782">
    <property type="entry name" value="Porphobilinogen deaminase (hydroxymethylbilane synthase), C-terminal domain"/>
    <property type="match status" value="1"/>
</dbReference>
<dbReference type="FunFam" id="3.40.190.10:FF:000005">
    <property type="entry name" value="Porphobilinogen deaminase"/>
    <property type="match status" value="1"/>
</dbReference>
<dbReference type="GO" id="GO:0006782">
    <property type="term" value="P:protoporphyrinogen IX biosynthetic process"/>
    <property type="evidence" value="ECO:0007669"/>
    <property type="project" value="UniProtKB-UniRule"/>
</dbReference>
<dbReference type="PIRSF" id="PIRSF001438">
    <property type="entry name" value="4pyrrol_synth_OHMeBilane_synth"/>
    <property type="match status" value="1"/>
</dbReference>
<protein>
    <recommendedName>
        <fullName evidence="8">Porphobilinogen deaminase</fullName>
        <shortName evidence="8">PBG</shortName>
        <ecNumber evidence="8">2.5.1.61</ecNumber>
    </recommendedName>
    <alternativeName>
        <fullName evidence="8">Hydroxymethylbilane synthase</fullName>
        <shortName evidence="8">HMBS</shortName>
    </alternativeName>
    <alternativeName>
        <fullName evidence="8">Pre-uroporphyrinogen synthase</fullName>
    </alternativeName>
</protein>
<evidence type="ECO:0000259" key="9">
    <source>
        <dbReference type="Pfam" id="PF01379"/>
    </source>
</evidence>
<dbReference type="STRING" id="1882918.BCY86_00895"/>
<comment type="function">
    <text evidence="1 8">Tetrapolymerization of the monopyrrole PBG into the hydroxymethylbilane pre-uroporphyrinogen in several discrete steps.</text>
</comment>
<dbReference type="HAMAP" id="MF_00260">
    <property type="entry name" value="Porphobil_deam"/>
    <property type="match status" value="1"/>
</dbReference>
<name>A0A1L6MVG0_9BACT</name>
<feature type="modified residue" description="S-(dipyrrolylmethanemethyl)cysteine" evidence="8">
    <location>
        <position position="243"/>
    </location>
</feature>
<comment type="subunit">
    <text evidence="4 8">Monomer.</text>
</comment>
<feature type="domain" description="Porphobilinogen deaminase N-terminal" evidence="9">
    <location>
        <begin position="8"/>
        <end position="214"/>
    </location>
</feature>
<keyword evidence="12" id="KW-1185">Reference proteome</keyword>